<feature type="transmembrane region" description="Helical" evidence="7">
    <location>
        <begin position="104"/>
        <end position="123"/>
    </location>
</feature>
<comment type="subcellular location">
    <subcellularLocation>
        <location evidence="6">Cell membrane</location>
        <topology evidence="6">Multi-pass membrane protein</topology>
    </subcellularLocation>
    <subcellularLocation>
        <location evidence="1">Membrane</location>
        <topology evidence="1">Multi-pass membrane protein</topology>
    </subcellularLocation>
</comment>
<dbReference type="Proteomes" id="UP001139408">
    <property type="component" value="Unassembled WGS sequence"/>
</dbReference>
<dbReference type="PANTHER" id="PTHR30477">
    <property type="entry name" value="ABC-TRANSPORTER METAL-BINDING PROTEIN"/>
    <property type="match status" value="1"/>
</dbReference>
<comment type="caution">
    <text evidence="8">The sequence shown here is derived from an EMBL/GenBank/DDBJ whole genome shotgun (WGS) entry which is preliminary data.</text>
</comment>
<feature type="transmembrane region" description="Helical" evidence="7">
    <location>
        <begin position="73"/>
        <end position="92"/>
    </location>
</feature>
<keyword evidence="6" id="KW-0813">Transport</keyword>
<keyword evidence="5 7" id="KW-0472">Membrane</keyword>
<keyword evidence="4 7" id="KW-1133">Transmembrane helix</keyword>
<organism evidence="8 9">
    <name type="scientific">Shewanella algicola</name>
    <dbReference type="NCBI Taxonomy" id="640633"/>
    <lineage>
        <taxon>Bacteria</taxon>
        <taxon>Pseudomonadati</taxon>
        <taxon>Pseudomonadota</taxon>
        <taxon>Gammaproteobacteria</taxon>
        <taxon>Alteromonadales</taxon>
        <taxon>Shewanellaceae</taxon>
        <taxon>Shewanella</taxon>
    </lineage>
</organism>
<keyword evidence="3 6" id="KW-0812">Transmembrane</keyword>
<feature type="transmembrane region" description="Helical" evidence="7">
    <location>
        <begin position="13"/>
        <end position="35"/>
    </location>
</feature>
<evidence type="ECO:0000256" key="6">
    <source>
        <dbReference type="RuleBase" id="RU003943"/>
    </source>
</evidence>
<dbReference type="GO" id="GO:0055085">
    <property type="term" value="P:transmembrane transport"/>
    <property type="evidence" value="ECO:0007669"/>
    <property type="project" value="InterPro"/>
</dbReference>
<accession>A0A9X2C9W0</accession>
<evidence type="ECO:0000313" key="8">
    <source>
        <dbReference type="EMBL" id="MCL1104785.1"/>
    </source>
</evidence>
<dbReference type="Gene3D" id="1.10.3470.10">
    <property type="entry name" value="ABC transporter involved in vitamin B12 uptake, BtuC"/>
    <property type="match status" value="1"/>
</dbReference>
<evidence type="ECO:0000256" key="4">
    <source>
        <dbReference type="ARBA" id="ARBA00022989"/>
    </source>
</evidence>
<feature type="transmembrane region" description="Helical" evidence="7">
    <location>
        <begin position="143"/>
        <end position="161"/>
    </location>
</feature>
<dbReference type="AlphaFoldDB" id="A0A9X2C9W0"/>
<reference evidence="8" key="1">
    <citation type="submission" date="2022-01" db="EMBL/GenBank/DDBJ databases">
        <title>Whole genome-based taxonomy of the Shewanellaceae.</title>
        <authorList>
            <person name="Martin-Rodriguez A.J."/>
        </authorList>
    </citation>
    <scope>NUCLEOTIDE SEQUENCE</scope>
    <source>
        <strain evidence="8">DSM 23803</strain>
    </source>
</reference>
<dbReference type="InterPro" id="IPR037294">
    <property type="entry name" value="ABC_BtuC-like"/>
</dbReference>
<dbReference type="PANTHER" id="PTHR30477:SF18">
    <property type="entry name" value="METAL TRANSPORT SYSTEM MEMBRANE PROTEIN CT_417-RELATED"/>
    <property type="match status" value="1"/>
</dbReference>
<gene>
    <name evidence="8" type="ORF">L2749_05860</name>
</gene>
<dbReference type="RefSeq" id="WP_188924382.1">
    <property type="nucleotide sequence ID" value="NZ_BMQI01000009.1"/>
</dbReference>
<sequence>MSLFWEHLVNHTFLQYAIVGGLLASLACGVVGSFVVARRATYVAGAIAHCVLGGMGAARYLQRVHDIEWMTPLLGATVAAVIAALIVAAVTASGRQREDTVLSAIWAIGMAVGISFITATPGYYEDLMSYLFGNILMIGTADLQHMAVLDAVIVILMLLFYDKFLVISFQPELAKLRGIRVRAYHTLLLVLISLTVVLLTQVVGLVMVIALLTLPAATALHFAQRLWIAMLIATSLCFLFTVSGIALSYGPELPAGATVIQVAGGTYLLAIASKWLWKKFNKIDQRH</sequence>
<evidence type="ECO:0000256" key="3">
    <source>
        <dbReference type="ARBA" id="ARBA00022692"/>
    </source>
</evidence>
<proteinExistence type="inferred from homology"/>
<dbReference type="GO" id="GO:0010043">
    <property type="term" value="P:response to zinc ion"/>
    <property type="evidence" value="ECO:0007669"/>
    <property type="project" value="TreeGrafter"/>
</dbReference>
<protein>
    <submittedName>
        <fullName evidence="8">Metal ABC transporter permease</fullName>
    </submittedName>
</protein>
<evidence type="ECO:0000256" key="2">
    <source>
        <dbReference type="ARBA" id="ARBA00008034"/>
    </source>
</evidence>
<feature type="transmembrane region" description="Helical" evidence="7">
    <location>
        <begin position="255"/>
        <end position="277"/>
    </location>
</feature>
<dbReference type="EMBL" id="JAKILJ010000009">
    <property type="protein sequence ID" value="MCL1104785.1"/>
    <property type="molecule type" value="Genomic_DNA"/>
</dbReference>
<evidence type="ECO:0000256" key="7">
    <source>
        <dbReference type="SAM" id="Phobius"/>
    </source>
</evidence>
<dbReference type="GO" id="GO:0043190">
    <property type="term" value="C:ATP-binding cassette (ABC) transporter complex"/>
    <property type="evidence" value="ECO:0007669"/>
    <property type="project" value="InterPro"/>
</dbReference>
<dbReference type="CDD" id="cd06550">
    <property type="entry name" value="TM_ABC_iron-siderophores_like"/>
    <property type="match status" value="1"/>
</dbReference>
<dbReference type="Pfam" id="PF00950">
    <property type="entry name" value="ABC-3"/>
    <property type="match status" value="1"/>
</dbReference>
<feature type="transmembrane region" description="Helical" evidence="7">
    <location>
        <begin position="42"/>
        <end position="61"/>
    </location>
</feature>
<evidence type="ECO:0000256" key="5">
    <source>
        <dbReference type="ARBA" id="ARBA00023136"/>
    </source>
</evidence>
<keyword evidence="9" id="KW-1185">Reference proteome</keyword>
<dbReference type="InterPro" id="IPR001626">
    <property type="entry name" value="ABC_TroCD"/>
</dbReference>
<evidence type="ECO:0000256" key="1">
    <source>
        <dbReference type="ARBA" id="ARBA00004141"/>
    </source>
</evidence>
<evidence type="ECO:0000313" key="9">
    <source>
        <dbReference type="Proteomes" id="UP001139408"/>
    </source>
</evidence>
<comment type="similarity">
    <text evidence="2 6">Belongs to the ABC-3 integral membrane protein family.</text>
</comment>
<dbReference type="SUPFAM" id="SSF81345">
    <property type="entry name" value="ABC transporter involved in vitamin B12 uptake, BtuC"/>
    <property type="match status" value="1"/>
</dbReference>
<feature type="transmembrane region" description="Helical" evidence="7">
    <location>
        <begin position="230"/>
        <end position="249"/>
    </location>
</feature>
<name>A0A9X2C9W0_9GAMM</name>